<dbReference type="Pfam" id="PF00071">
    <property type="entry name" value="Ras"/>
    <property type="match status" value="1"/>
</dbReference>
<sequence>DTDGQVTHWEANSFAQENGLQFVETSALTGENIDEAFATCVRGILAKVKVGELDADRYAVGGSTGLKQR</sequence>
<protein>
    <submittedName>
        <fullName evidence="3">Transcriptional regulator</fullName>
    </submittedName>
</protein>
<dbReference type="EMBL" id="UYSG01005463">
    <property type="protein sequence ID" value="VDL58765.1"/>
    <property type="molecule type" value="Genomic_DNA"/>
</dbReference>
<dbReference type="Proteomes" id="UP000274504">
    <property type="component" value="Unassembled WGS sequence"/>
</dbReference>
<evidence type="ECO:0000313" key="3">
    <source>
        <dbReference type="WBParaSite" id="HDID_0000644901-mRNA-1"/>
    </source>
</evidence>
<reference evidence="3" key="1">
    <citation type="submission" date="2017-02" db="UniProtKB">
        <authorList>
            <consortium name="WormBaseParasite"/>
        </authorList>
    </citation>
    <scope>IDENTIFICATION</scope>
</reference>
<dbReference type="GO" id="GO:0003924">
    <property type="term" value="F:GTPase activity"/>
    <property type="evidence" value="ECO:0007669"/>
    <property type="project" value="InterPro"/>
</dbReference>
<dbReference type="Gene3D" id="3.40.50.300">
    <property type="entry name" value="P-loop containing nucleotide triphosphate hydrolases"/>
    <property type="match status" value="1"/>
</dbReference>
<dbReference type="SUPFAM" id="SSF52540">
    <property type="entry name" value="P-loop containing nucleoside triphosphate hydrolases"/>
    <property type="match status" value="1"/>
</dbReference>
<dbReference type="AlphaFoldDB" id="A0A0R3SND4"/>
<dbReference type="WBParaSite" id="HDID_0000644901-mRNA-1">
    <property type="protein sequence ID" value="HDID_0000644901-mRNA-1"/>
    <property type="gene ID" value="HDID_0000644901"/>
</dbReference>
<name>A0A0R3SND4_HYMDI</name>
<dbReference type="InterPro" id="IPR027417">
    <property type="entry name" value="P-loop_NTPase"/>
</dbReference>
<evidence type="ECO:0000313" key="1">
    <source>
        <dbReference type="EMBL" id="VDL58765.1"/>
    </source>
</evidence>
<dbReference type="OrthoDB" id="9989112at2759"/>
<proteinExistence type="predicted"/>
<accession>A0A0R3SND4</accession>
<dbReference type="STRING" id="6216.A0A0R3SND4"/>
<reference evidence="1 2" key="2">
    <citation type="submission" date="2018-11" db="EMBL/GenBank/DDBJ databases">
        <authorList>
            <consortium name="Pathogen Informatics"/>
        </authorList>
    </citation>
    <scope>NUCLEOTIDE SEQUENCE [LARGE SCALE GENOMIC DNA]</scope>
</reference>
<dbReference type="InterPro" id="IPR001806">
    <property type="entry name" value="Small_GTPase"/>
</dbReference>
<dbReference type="GO" id="GO:0005525">
    <property type="term" value="F:GTP binding"/>
    <property type="evidence" value="ECO:0007669"/>
    <property type="project" value="InterPro"/>
</dbReference>
<evidence type="ECO:0000313" key="2">
    <source>
        <dbReference type="Proteomes" id="UP000274504"/>
    </source>
</evidence>
<dbReference type="PROSITE" id="PS51419">
    <property type="entry name" value="RAB"/>
    <property type="match status" value="1"/>
</dbReference>
<organism evidence="3">
    <name type="scientific">Hymenolepis diminuta</name>
    <name type="common">Rat tapeworm</name>
    <dbReference type="NCBI Taxonomy" id="6216"/>
    <lineage>
        <taxon>Eukaryota</taxon>
        <taxon>Metazoa</taxon>
        <taxon>Spiralia</taxon>
        <taxon>Lophotrochozoa</taxon>
        <taxon>Platyhelminthes</taxon>
        <taxon>Cestoda</taxon>
        <taxon>Eucestoda</taxon>
        <taxon>Cyclophyllidea</taxon>
        <taxon>Hymenolepididae</taxon>
        <taxon>Hymenolepis</taxon>
    </lineage>
</organism>
<gene>
    <name evidence="1" type="ORF">HDID_LOCUS6447</name>
</gene>